<dbReference type="RefSeq" id="WP_342853410.1">
    <property type="nucleotide sequence ID" value="NZ_JBBMRA010000001.1"/>
</dbReference>
<dbReference type="Pfam" id="PF00535">
    <property type="entry name" value="Glycos_transf_2"/>
    <property type="match status" value="1"/>
</dbReference>
<keyword evidence="4" id="KW-0808">Transferase</keyword>
<comment type="similarity">
    <text evidence="1">Belongs to the glycosyltransferase 2 family. WaaE/KdtX subfamily.</text>
</comment>
<evidence type="ECO:0000256" key="1">
    <source>
        <dbReference type="ARBA" id="ARBA00038494"/>
    </source>
</evidence>
<keyword evidence="2" id="KW-0812">Transmembrane</keyword>
<dbReference type="Gene3D" id="3.90.550.10">
    <property type="entry name" value="Spore Coat Polysaccharide Biosynthesis Protein SpsA, Chain A"/>
    <property type="match status" value="1"/>
</dbReference>
<dbReference type="PANTHER" id="PTHR43630:SF2">
    <property type="entry name" value="GLYCOSYLTRANSFERASE"/>
    <property type="match status" value="1"/>
</dbReference>
<name>A0ABU9TMJ8_9GAMM</name>
<protein>
    <submittedName>
        <fullName evidence="4">Glycosyltransferase family 2 protein</fullName>
        <ecNumber evidence="4">2.4.-.-</ecNumber>
    </submittedName>
</protein>
<evidence type="ECO:0000313" key="4">
    <source>
        <dbReference type="EMBL" id="MEM5534928.1"/>
    </source>
</evidence>
<feature type="domain" description="Glycosyltransferase 2-like" evidence="3">
    <location>
        <begin position="6"/>
        <end position="132"/>
    </location>
</feature>
<keyword evidence="5" id="KW-1185">Reference proteome</keyword>
<organism evidence="4 5">
    <name type="scientific">Neptuniibacter pectenicola</name>
    <dbReference type="NCBI Taxonomy" id="1806669"/>
    <lineage>
        <taxon>Bacteria</taxon>
        <taxon>Pseudomonadati</taxon>
        <taxon>Pseudomonadota</taxon>
        <taxon>Gammaproteobacteria</taxon>
        <taxon>Oceanospirillales</taxon>
        <taxon>Oceanospirillaceae</taxon>
        <taxon>Neptuniibacter</taxon>
    </lineage>
</organism>
<dbReference type="InterPro" id="IPR001173">
    <property type="entry name" value="Glyco_trans_2-like"/>
</dbReference>
<evidence type="ECO:0000313" key="5">
    <source>
        <dbReference type="Proteomes" id="UP001449225"/>
    </source>
</evidence>
<dbReference type="InterPro" id="IPR029044">
    <property type="entry name" value="Nucleotide-diphossugar_trans"/>
</dbReference>
<feature type="transmembrane region" description="Helical" evidence="2">
    <location>
        <begin position="275"/>
        <end position="291"/>
    </location>
</feature>
<dbReference type="SUPFAM" id="SSF53448">
    <property type="entry name" value="Nucleotide-diphospho-sugar transferases"/>
    <property type="match status" value="1"/>
</dbReference>
<keyword evidence="2" id="KW-0472">Membrane</keyword>
<evidence type="ECO:0000256" key="2">
    <source>
        <dbReference type="SAM" id="Phobius"/>
    </source>
</evidence>
<dbReference type="PANTHER" id="PTHR43630">
    <property type="entry name" value="POLY-BETA-1,6-N-ACETYL-D-GLUCOSAMINE SYNTHASE"/>
    <property type="match status" value="1"/>
</dbReference>
<feature type="transmembrane region" description="Helical" evidence="2">
    <location>
        <begin position="303"/>
        <end position="324"/>
    </location>
</feature>
<dbReference type="Proteomes" id="UP001449225">
    <property type="component" value="Unassembled WGS sequence"/>
</dbReference>
<keyword evidence="4" id="KW-0328">Glycosyltransferase</keyword>
<keyword evidence="2" id="KW-1133">Transmembrane helix</keyword>
<comment type="caution">
    <text evidence="4">The sequence shown here is derived from an EMBL/GenBank/DDBJ whole genome shotgun (WGS) entry which is preliminary data.</text>
</comment>
<dbReference type="CDD" id="cd02525">
    <property type="entry name" value="Succinoglycan_BP_ExoA"/>
    <property type="match status" value="1"/>
</dbReference>
<dbReference type="GO" id="GO:0016757">
    <property type="term" value="F:glycosyltransferase activity"/>
    <property type="evidence" value="ECO:0007669"/>
    <property type="project" value="UniProtKB-KW"/>
</dbReference>
<reference evidence="4 5" key="1">
    <citation type="submission" date="2024-03" db="EMBL/GenBank/DDBJ databases">
        <title>Community enrichment and isolation of bacterial strains for fucoidan degradation.</title>
        <authorList>
            <person name="Sichert A."/>
        </authorList>
    </citation>
    <scope>NUCLEOTIDE SEQUENCE [LARGE SCALE GENOMIC DNA]</scope>
    <source>
        <strain evidence="4 5">AS76</strain>
    </source>
</reference>
<dbReference type="EMBL" id="JBBMRA010000001">
    <property type="protein sequence ID" value="MEM5534928.1"/>
    <property type="molecule type" value="Genomic_DNA"/>
</dbReference>
<dbReference type="EC" id="2.4.-.-" evidence="4"/>
<evidence type="ECO:0000259" key="3">
    <source>
        <dbReference type="Pfam" id="PF00535"/>
    </source>
</evidence>
<accession>A0ABU9TMJ8</accession>
<proteinExistence type="inferred from homology"/>
<sequence>MSDYIIVVPCLNEQPYIANLLDYLVDDLKVTSTTHQPLIIVADGGSTDGTKEIIQTYANQYRCIKYLYNERRLQCSAVNRAVEEYGDDAKYLIRLDVHADYPSNYVSLLLKEAEELGADSVVVSMDTQAQGGMQSAIAAAQSSVLGNGGSGHRNSLTEGQWIDHGHHALICLDGFKQVNGYDESFSHNEDAEFDYRFRQAGFKIWLTAKTNIVYYPRETLGALFRQYKGYGQGRAKNVIKHGVIPKIRQLIPMSIFPLFLSSLLALVWWPLMLPFLIWFMACFFVGVIIGYKTMKGQGFYRYLVGIAAIVMHFAWSLGFCSFVARKCVKRGDK</sequence>
<gene>
    <name evidence="4" type="ORF">WNY58_00860</name>
</gene>